<dbReference type="KEGG" id="bfa:Bfae_07990"/>
<name>C7M9V9_BRAFD</name>
<organism evidence="1 2">
    <name type="scientific">Brachybacterium faecium (strain ATCC 43885 / DSM 4810 / JCM 11609 / LMG 19847 / NBRC 14762 / NCIMB 9860 / 6-10)</name>
    <dbReference type="NCBI Taxonomy" id="446465"/>
    <lineage>
        <taxon>Bacteria</taxon>
        <taxon>Bacillati</taxon>
        <taxon>Actinomycetota</taxon>
        <taxon>Actinomycetes</taxon>
        <taxon>Micrococcales</taxon>
        <taxon>Dermabacteraceae</taxon>
        <taxon>Brachybacterium</taxon>
    </lineage>
</organism>
<dbReference type="InterPro" id="IPR009784">
    <property type="entry name" value="DUF1349"/>
</dbReference>
<dbReference type="PANTHER" id="PTHR35332">
    <property type="entry name" value="REGULATION OF ENOLASE PROTEIN 1"/>
    <property type="match status" value="1"/>
</dbReference>
<dbReference type="Proteomes" id="UP000001919">
    <property type="component" value="Chromosome"/>
</dbReference>
<proteinExistence type="predicted"/>
<reference evidence="1 2" key="1">
    <citation type="journal article" date="2009" name="Stand. Genomic Sci.">
        <title>Complete genome sequence of Brachybacterium faecium type strain (Schefferle 6-10).</title>
        <authorList>
            <person name="Lapidus A."/>
            <person name="Pukall R."/>
            <person name="Labuttii K."/>
            <person name="Copeland A."/>
            <person name="Del Rio T.G."/>
            <person name="Nolan M."/>
            <person name="Chen F."/>
            <person name="Lucas S."/>
            <person name="Tice H."/>
            <person name="Cheng J.F."/>
            <person name="Bruce D."/>
            <person name="Goodwin L."/>
            <person name="Pitluck S."/>
            <person name="Rohde M."/>
            <person name="Goker M."/>
            <person name="Pati A."/>
            <person name="Ivanova N."/>
            <person name="Mavrommatis K."/>
            <person name="Chen A."/>
            <person name="Palaniappan K."/>
            <person name="D'haeseleer P."/>
            <person name="Chain P."/>
            <person name="Bristow J."/>
            <person name="Eisen J.A."/>
            <person name="Markowitz V."/>
            <person name="Hugenholtz P."/>
            <person name="Kyrpides N.C."/>
            <person name="Klenk H.P."/>
        </authorList>
    </citation>
    <scope>NUCLEOTIDE SEQUENCE [LARGE SCALE GENOMIC DNA]</scope>
    <source>
        <strain evidence="2">ATCC 43885 / DSM 4810 / JCM 11609 / LMG 19847 / NBRC 14762 / NCIMB 9860 / 6-10</strain>
    </source>
</reference>
<dbReference type="eggNOG" id="COG3506">
    <property type="taxonomic scope" value="Bacteria"/>
</dbReference>
<evidence type="ECO:0000313" key="1">
    <source>
        <dbReference type="EMBL" id="ACU84653.1"/>
    </source>
</evidence>
<dbReference type="EMBL" id="CP001643">
    <property type="protein sequence ID" value="ACU84653.1"/>
    <property type="molecule type" value="Genomic_DNA"/>
</dbReference>
<dbReference type="Gene3D" id="2.60.120.200">
    <property type="match status" value="1"/>
</dbReference>
<dbReference type="InterPro" id="IPR013320">
    <property type="entry name" value="ConA-like_dom_sf"/>
</dbReference>
<dbReference type="PATRIC" id="fig|446465.5.peg.790"/>
<protein>
    <submittedName>
        <fullName evidence="1">Uncharacterized conserved protein</fullName>
    </submittedName>
</protein>
<dbReference type="AlphaFoldDB" id="C7M9V9"/>
<sequence length="202" mass="21969">MSHTSSETALQPLDWSAGRWSHAPVATSRSPAGVLSATAAEGSDAWRHTSYGFVHDTEHALLAPLPPDSAMEVEFGTPFSQQFDQAGIFVRATQEHWVKAGIEFADGVPQIGAVVTDRRSDWSASPAPEWAEARVTFRISWAGDALTIRARRERTAWQLVRVLPFDARDGVSAGPFLCAPTRAGLEVPFYSWRTGAPDGSLH</sequence>
<dbReference type="PANTHER" id="PTHR35332:SF2">
    <property type="entry name" value="REGULATION OF ENOLASE PROTEIN 1"/>
    <property type="match status" value="1"/>
</dbReference>
<dbReference type="SUPFAM" id="SSF49899">
    <property type="entry name" value="Concanavalin A-like lectins/glucanases"/>
    <property type="match status" value="1"/>
</dbReference>
<dbReference type="Pfam" id="PF07081">
    <property type="entry name" value="DUF1349"/>
    <property type="match status" value="1"/>
</dbReference>
<dbReference type="STRING" id="446465.Bfae_07990"/>
<accession>C7M9V9</accession>
<keyword evidence="2" id="KW-1185">Reference proteome</keyword>
<gene>
    <name evidence="1" type="ordered locus">Bfae_07990</name>
</gene>
<evidence type="ECO:0000313" key="2">
    <source>
        <dbReference type="Proteomes" id="UP000001919"/>
    </source>
</evidence>
<dbReference type="HOGENOM" id="CLU_082825_0_0_11"/>
<dbReference type="OrthoDB" id="9814707at2"/>